<evidence type="ECO:0000313" key="4">
    <source>
        <dbReference type="EMBL" id="KAJ8957998.1"/>
    </source>
</evidence>
<dbReference type="SUPFAM" id="SSF102588">
    <property type="entry name" value="LmbE-like"/>
    <property type="match status" value="1"/>
</dbReference>
<dbReference type="GO" id="GO:0000225">
    <property type="term" value="F:N-acetylglucosaminylphosphatidylinositol deacetylase activity"/>
    <property type="evidence" value="ECO:0007669"/>
    <property type="project" value="UniProtKB-EC"/>
</dbReference>
<keyword evidence="3" id="KW-0812">Transmembrane</keyword>
<dbReference type="EC" id="3.5.1.89" evidence="2"/>
<protein>
    <recommendedName>
        <fullName evidence="2">N-acetylglucosaminylphosphatidylinositol deacetylase</fullName>
        <ecNumber evidence="2">3.5.1.89</ecNumber>
    </recommendedName>
</protein>
<dbReference type="InterPro" id="IPR024078">
    <property type="entry name" value="LmbE-like_dom_sf"/>
</dbReference>
<dbReference type="EMBL" id="JAPWTK010000020">
    <property type="protein sequence ID" value="KAJ8957998.1"/>
    <property type="molecule type" value="Genomic_DNA"/>
</dbReference>
<dbReference type="Pfam" id="PF02585">
    <property type="entry name" value="PIG-L"/>
    <property type="match status" value="1"/>
</dbReference>
<name>A0AAV8Z4D7_9CUCU</name>
<reference evidence="4" key="1">
    <citation type="journal article" date="2023" name="Insect Mol. Biol.">
        <title>Genome sequencing provides insights into the evolution of gene families encoding plant cell wall-degrading enzymes in longhorned beetles.</title>
        <authorList>
            <person name="Shin N.R."/>
            <person name="Okamura Y."/>
            <person name="Kirsch R."/>
            <person name="Pauchet Y."/>
        </authorList>
    </citation>
    <scope>NUCLEOTIDE SEQUENCE</scope>
    <source>
        <strain evidence="4">AMC_N1</strain>
    </source>
</reference>
<dbReference type="Proteomes" id="UP001162162">
    <property type="component" value="Unassembled WGS sequence"/>
</dbReference>
<evidence type="ECO:0000256" key="3">
    <source>
        <dbReference type="SAM" id="Phobius"/>
    </source>
</evidence>
<sequence>MNRTLLAWEELSQNLALNDISEHFRFIVSSLKQYLVDTVEHLTLATALYIVICITLYYCIVKWKLFVYNRDPRNAKRILFIIAHPDDECMFFGPTILNFTKRDNCLVYLMCLSTGRNYGMGSIRKNELYNSCKVLGIKPCNIFIHNHSNLPDAMDVRWPTELLSRLISQYIDSLNITTVVTFDRYGVSNHCNHSCIYYAVASLILDRRLPRGCGVYVLETVNILRKYWLLLDIPLSFIFSRFRYMGGFEDRKILHRAMNQHKSQLVWFRRIYMYFSRYMLINSLQQMNLVDIELDLEIED</sequence>
<evidence type="ECO:0000256" key="2">
    <source>
        <dbReference type="ARBA" id="ARBA00012176"/>
    </source>
</evidence>
<dbReference type="PANTHER" id="PTHR12993:SF11">
    <property type="entry name" value="N-ACETYLGLUCOSAMINYL-PHOSPHATIDYLINOSITOL DE-N-ACETYLASE"/>
    <property type="match status" value="1"/>
</dbReference>
<dbReference type="AlphaFoldDB" id="A0AAV8Z4D7"/>
<organism evidence="4 5">
    <name type="scientific">Aromia moschata</name>
    <dbReference type="NCBI Taxonomy" id="1265417"/>
    <lineage>
        <taxon>Eukaryota</taxon>
        <taxon>Metazoa</taxon>
        <taxon>Ecdysozoa</taxon>
        <taxon>Arthropoda</taxon>
        <taxon>Hexapoda</taxon>
        <taxon>Insecta</taxon>
        <taxon>Pterygota</taxon>
        <taxon>Neoptera</taxon>
        <taxon>Endopterygota</taxon>
        <taxon>Coleoptera</taxon>
        <taxon>Polyphaga</taxon>
        <taxon>Cucujiformia</taxon>
        <taxon>Chrysomeloidea</taxon>
        <taxon>Cerambycidae</taxon>
        <taxon>Cerambycinae</taxon>
        <taxon>Callichromatini</taxon>
        <taxon>Aromia</taxon>
    </lineage>
</organism>
<feature type="transmembrane region" description="Helical" evidence="3">
    <location>
        <begin position="41"/>
        <end position="60"/>
    </location>
</feature>
<gene>
    <name evidence="4" type="ORF">NQ318_002000</name>
</gene>
<comment type="caution">
    <text evidence="4">The sequence shown here is derived from an EMBL/GenBank/DDBJ whole genome shotgun (WGS) entry which is preliminary data.</text>
</comment>
<keyword evidence="3" id="KW-1133">Transmembrane helix</keyword>
<keyword evidence="3" id="KW-0472">Membrane</keyword>
<evidence type="ECO:0000256" key="1">
    <source>
        <dbReference type="ARBA" id="ARBA00006066"/>
    </source>
</evidence>
<proteinExistence type="inferred from homology"/>
<dbReference type="Gene3D" id="3.40.50.10320">
    <property type="entry name" value="LmbE-like"/>
    <property type="match status" value="1"/>
</dbReference>
<keyword evidence="5" id="KW-1185">Reference proteome</keyword>
<comment type="similarity">
    <text evidence="1">Belongs to the PIGL family.</text>
</comment>
<accession>A0AAV8Z4D7</accession>
<dbReference type="GO" id="GO:0005783">
    <property type="term" value="C:endoplasmic reticulum"/>
    <property type="evidence" value="ECO:0007669"/>
    <property type="project" value="TreeGrafter"/>
</dbReference>
<dbReference type="PANTHER" id="PTHR12993">
    <property type="entry name" value="N-ACETYLGLUCOSAMINYL-PHOSPHATIDYLINOSITOL DE-N-ACETYLASE-RELATED"/>
    <property type="match status" value="1"/>
</dbReference>
<evidence type="ECO:0000313" key="5">
    <source>
        <dbReference type="Proteomes" id="UP001162162"/>
    </source>
</evidence>
<dbReference type="InterPro" id="IPR003737">
    <property type="entry name" value="GlcNAc_PI_deacetylase-related"/>
</dbReference>